<accession>A6J8U8</accession>
<dbReference type="EMBL" id="CH473979">
    <property type="protein sequence ID" value="EDM08136.1"/>
    <property type="molecule type" value="Genomic_DNA"/>
</dbReference>
<protein>
    <submittedName>
        <fullName evidence="1">RCG53533</fullName>
    </submittedName>
</protein>
<reference evidence="1 2" key="1">
    <citation type="submission" date="2005-09" db="EMBL/GenBank/DDBJ databases">
        <authorList>
            <person name="Mural R.J."/>
            <person name="Li P.W."/>
            <person name="Adams M.D."/>
            <person name="Amanatides P.G."/>
            <person name="Baden-Tillson H."/>
            <person name="Barnstead M."/>
            <person name="Chin S.H."/>
            <person name="Dew I."/>
            <person name="Evans C.A."/>
            <person name="Ferriera S."/>
            <person name="Flanigan M."/>
            <person name="Fosler C."/>
            <person name="Glodek A."/>
            <person name="Gu Z."/>
            <person name="Holt R.A."/>
            <person name="Jennings D."/>
            <person name="Kraft C.L."/>
            <person name="Lu F."/>
            <person name="Nguyen T."/>
            <person name="Nusskern D.R."/>
            <person name="Pfannkoch C.M."/>
            <person name="Sitter C."/>
            <person name="Sutton G.G."/>
            <person name="Venter J.C."/>
            <person name="Wang Z."/>
            <person name="Woodage T."/>
            <person name="Zheng X.H."/>
            <person name="Zhong F."/>
        </authorList>
    </citation>
    <scope>NUCLEOTIDE SEQUENCE [LARGE SCALE GENOMIC DNA]</scope>
    <source>
        <strain>BN</strain>
        <strain evidence="2">Sprague-Dawley</strain>
    </source>
</reference>
<dbReference type="AlphaFoldDB" id="A6J8U8"/>
<dbReference type="Proteomes" id="UP000234681">
    <property type="component" value="Chromosome 1"/>
</dbReference>
<sequence>MPAAVLRSHGDRPISLVSAPSWDLKDTARRPSVPSFLATCGTLTRIPKVACGPRLQPLHAGAGI</sequence>
<organism evidence="1 2">
    <name type="scientific">Rattus norvegicus</name>
    <name type="common">Rat</name>
    <dbReference type="NCBI Taxonomy" id="10116"/>
    <lineage>
        <taxon>Eukaryota</taxon>
        <taxon>Metazoa</taxon>
        <taxon>Chordata</taxon>
        <taxon>Craniata</taxon>
        <taxon>Vertebrata</taxon>
        <taxon>Euteleostomi</taxon>
        <taxon>Mammalia</taxon>
        <taxon>Eutheria</taxon>
        <taxon>Euarchontoglires</taxon>
        <taxon>Glires</taxon>
        <taxon>Rodentia</taxon>
        <taxon>Myomorpha</taxon>
        <taxon>Muroidea</taxon>
        <taxon>Muridae</taxon>
        <taxon>Murinae</taxon>
        <taxon>Rattus</taxon>
    </lineage>
</organism>
<evidence type="ECO:0000313" key="1">
    <source>
        <dbReference type="EMBL" id="EDM08136.1"/>
    </source>
</evidence>
<proteinExistence type="predicted"/>
<name>A6J8U8_RAT</name>
<gene>
    <name evidence="1" type="ORF">rCG_53533</name>
</gene>
<evidence type="ECO:0000313" key="2">
    <source>
        <dbReference type="Proteomes" id="UP000234681"/>
    </source>
</evidence>